<evidence type="ECO:0000313" key="3">
    <source>
        <dbReference type="Proteomes" id="UP000317496"/>
    </source>
</evidence>
<dbReference type="KEGG" id="fer:FNB15_10915"/>
<reference evidence="2 3" key="1">
    <citation type="submission" date="2019-07" db="EMBL/GenBank/DDBJ databases">
        <title>Genome sequencing for Ferrovibrio sp. K5.</title>
        <authorList>
            <person name="Park S.-J."/>
        </authorList>
    </citation>
    <scope>NUCLEOTIDE SEQUENCE [LARGE SCALE GENOMIC DNA]</scope>
    <source>
        <strain evidence="2 3">K5</strain>
    </source>
</reference>
<gene>
    <name evidence="2" type="ORF">FNB15_10915</name>
</gene>
<feature type="region of interest" description="Disordered" evidence="1">
    <location>
        <begin position="1"/>
        <end position="84"/>
    </location>
</feature>
<dbReference type="RefSeq" id="WP_144068728.1">
    <property type="nucleotide sequence ID" value="NZ_CP041636.1"/>
</dbReference>
<organism evidence="2 3">
    <name type="scientific">Ferrovibrio terrae</name>
    <dbReference type="NCBI Taxonomy" id="2594003"/>
    <lineage>
        <taxon>Bacteria</taxon>
        <taxon>Pseudomonadati</taxon>
        <taxon>Pseudomonadota</taxon>
        <taxon>Alphaproteobacteria</taxon>
        <taxon>Rhodospirillales</taxon>
        <taxon>Rhodospirillaceae</taxon>
        <taxon>Ferrovibrio</taxon>
    </lineage>
</organism>
<name>A0A516H1U8_9PROT</name>
<proteinExistence type="predicted"/>
<dbReference type="AlphaFoldDB" id="A0A516H1U8"/>
<evidence type="ECO:0000313" key="2">
    <source>
        <dbReference type="EMBL" id="QDO97747.1"/>
    </source>
</evidence>
<protein>
    <submittedName>
        <fullName evidence="2">Uncharacterized protein</fullName>
    </submittedName>
</protein>
<dbReference type="Proteomes" id="UP000317496">
    <property type="component" value="Chromosome"/>
</dbReference>
<feature type="compositionally biased region" description="Low complexity" evidence="1">
    <location>
        <begin position="1"/>
        <end position="51"/>
    </location>
</feature>
<dbReference type="EMBL" id="CP041636">
    <property type="protein sequence ID" value="QDO97747.1"/>
    <property type="molecule type" value="Genomic_DNA"/>
</dbReference>
<accession>A0A516H1U8</accession>
<evidence type="ECO:0000256" key="1">
    <source>
        <dbReference type="SAM" id="MobiDB-lite"/>
    </source>
</evidence>
<keyword evidence="3" id="KW-1185">Reference proteome</keyword>
<sequence>MAVGPSSNLLSALSQLQNTRPIQPARAPQAAQNTGAAAQTTSTQKTSFAAQLGSIGNSIQVASEQRSAPPPAVQTQQRPIQTRGGLIGQHVNIVV</sequence>
<feature type="compositionally biased region" description="Polar residues" evidence="1">
    <location>
        <begin position="54"/>
        <end position="66"/>
    </location>
</feature>